<dbReference type="Proteomes" id="UP001174909">
    <property type="component" value="Unassembled WGS sequence"/>
</dbReference>
<reference evidence="1" key="1">
    <citation type="submission" date="2023-03" db="EMBL/GenBank/DDBJ databases">
        <authorList>
            <person name="Steffen K."/>
            <person name="Cardenas P."/>
        </authorList>
    </citation>
    <scope>NUCLEOTIDE SEQUENCE</scope>
</reference>
<organism evidence="1 2">
    <name type="scientific">Geodia barretti</name>
    <name type="common">Barrett's horny sponge</name>
    <dbReference type="NCBI Taxonomy" id="519541"/>
    <lineage>
        <taxon>Eukaryota</taxon>
        <taxon>Metazoa</taxon>
        <taxon>Porifera</taxon>
        <taxon>Demospongiae</taxon>
        <taxon>Heteroscleromorpha</taxon>
        <taxon>Tetractinellida</taxon>
        <taxon>Astrophorina</taxon>
        <taxon>Geodiidae</taxon>
        <taxon>Geodia</taxon>
    </lineage>
</organism>
<keyword evidence="2" id="KW-1185">Reference proteome</keyword>
<protein>
    <submittedName>
        <fullName evidence="1">Uncharacterized protein</fullName>
    </submittedName>
</protein>
<dbReference type="EMBL" id="CASHTH010004418">
    <property type="protein sequence ID" value="CAI8057038.1"/>
    <property type="molecule type" value="Genomic_DNA"/>
</dbReference>
<evidence type="ECO:0000313" key="1">
    <source>
        <dbReference type="EMBL" id="CAI8057038.1"/>
    </source>
</evidence>
<proteinExistence type="predicted"/>
<name>A0AA35XFL9_GEOBA</name>
<gene>
    <name evidence="1" type="ORF">GBAR_LOCUS31064</name>
</gene>
<accession>A0AA35XFL9</accession>
<comment type="caution">
    <text evidence="1">The sequence shown here is derived from an EMBL/GenBank/DDBJ whole genome shotgun (WGS) entry which is preliminary data.</text>
</comment>
<evidence type="ECO:0000313" key="2">
    <source>
        <dbReference type="Proteomes" id="UP001174909"/>
    </source>
</evidence>
<dbReference type="AlphaFoldDB" id="A0AA35XFL9"/>
<sequence length="55" mass="6231">MHQAHGACVQHEAYKDRSLHITPYDRKVVFLCSCVCAEKPTARCVISGDRTRRVS</sequence>